<keyword evidence="3" id="KW-1185">Reference proteome</keyword>
<dbReference type="STRING" id="252514.A3224_13075"/>
<reference evidence="2" key="3">
    <citation type="submission" date="2022-11" db="EMBL/GenBank/DDBJ databases">
        <title>Chitin-degrading and fungicidal potential of chitinolytic bacterial strains from marine environment of the Pacific Ocean regions.</title>
        <authorList>
            <person name="Pentekhina I."/>
            <person name="Nedashkovskaya O."/>
            <person name="Seitkalieva A."/>
            <person name="Podvolotskaya A."/>
            <person name="Tekutyeva L."/>
            <person name="Balabanova L."/>
        </authorList>
    </citation>
    <scope>NUCLEOTIDE SEQUENCE</scope>
    <source>
        <strain evidence="2">KMM 6838</strain>
    </source>
</reference>
<evidence type="ECO:0000313" key="1">
    <source>
        <dbReference type="EMBL" id="AMX03388.1"/>
    </source>
</evidence>
<organism evidence="1 3">
    <name type="scientific">Microbulbifer thermotolerans</name>
    <dbReference type="NCBI Taxonomy" id="252514"/>
    <lineage>
        <taxon>Bacteria</taxon>
        <taxon>Pseudomonadati</taxon>
        <taxon>Pseudomonadota</taxon>
        <taxon>Gammaproteobacteria</taxon>
        <taxon>Cellvibrionales</taxon>
        <taxon>Microbulbiferaceae</taxon>
        <taxon>Microbulbifer</taxon>
    </lineage>
</organism>
<dbReference type="InterPro" id="IPR021284">
    <property type="entry name" value="DUF2750"/>
</dbReference>
<accession>A0A143HNW9</accession>
<dbReference type="EMBL" id="JAPHQB010000023">
    <property type="protein sequence ID" value="MCX2802754.1"/>
    <property type="molecule type" value="Genomic_DNA"/>
</dbReference>
<dbReference type="GeneID" id="76608974"/>
<reference evidence="1" key="2">
    <citation type="submission" date="2016-03" db="EMBL/GenBank/DDBJ databases">
        <authorList>
            <person name="Ploux O."/>
        </authorList>
    </citation>
    <scope>NUCLEOTIDE SEQUENCE [LARGE SCALE GENOMIC DNA]</scope>
    <source>
        <strain evidence="1">DAU221</strain>
    </source>
</reference>
<dbReference type="Proteomes" id="UP000076077">
    <property type="component" value="Chromosome"/>
</dbReference>
<evidence type="ECO:0000313" key="3">
    <source>
        <dbReference type="Proteomes" id="UP000076077"/>
    </source>
</evidence>
<sequence>MQIEPLSDDFEHNCARFLPEAAAQGCVWALEGNEGFALCESVKYPQTEVMPFWSQREFAEIHVEGDWAEYQVVPIDLEEFMDDWLTGMHEDVLLVGINWNRELEGIEMEPLDLLEQLEQELR</sequence>
<protein>
    <submittedName>
        <fullName evidence="2">DUF2750 domain-containing protein</fullName>
    </submittedName>
</protein>
<dbReference type="RefSeq" id="WP_067155485.1">
    <property type="nucleotide sequence ID" value="NZ_CP014864.1"/>
</dbReference>
<dbReference type="EMBL" id="CP014864">
    <property type="protein sequence ID" value="AMX03388.1"/>
    <property type="molecule type" value="Genomic_DNA"/>
</dbReference>
<dbReference type="OrthoDB" id="5916942at2"/>
<dbReference type="AlphaFoldDB" id="A0A143HNW9"/>
<reference evidence="3" key="1">
    <citation type="submission" date="2016-03" db="EMBL/GenBank/DDBJ databases">
        <authorList>
            <person name="Lee Y.-S."/>
            <person name="Choi Y.-L."/>
        </authorList>
    </citation>
    <scope>NUCLEOTIDE SEQUENCE [LARGE SCALE GENOMIC DNA]</scope>
    <source>
        <strain evidence="3">DAU221</strain>
    </source>
</reference>
<dbReference type="Pfam" id="PF11042">
    <property type="entry name" value="DUF2750"/>
    <property type="match status" value="1"/>
</dbReference>
<proteinExistence type="predicted"/>
<dbReference type="Proteomes" id="UP001209730">
    <property type="component" value="Unassembled WGS sequence"/>
</dbReference>
<gene>
    <name evidence="1" type="ORF">A3224_13075</name>
    <name evidence="2" type="ORF">OQJ68_13245</name>
</gene>
<dbReference type="KEGG" id="mthd:A3224_13075"/>
<evidence type="ECO:0000313" key="2">
    <source>
        <dbReference type="EMBL" id="MCX2802754.1"/>
    </source>
</evidence>
<name>A0A143HNW9_MICTH</name>